<feature type="region of interest" description="Disordered" evidence="1">
    <location>
        <begin position="177"/>
        <end position="224"/>
    </location>
</feature>
<sequence length="224" mass="25178">MAHDGEELEKLELDGNKNNLKDTNELKFVESPDHNSFLALAHEGEELENLGVEGISNNHNDSIGPDRVEAPDHNFFSVMVHEGEVLENLGSDELNNKHNYSNPDEVDGGTNTESIEGEQRDSADSDLPSQPETTIMKKKHSVKNKRKNKKERKQRELIEWNEFWIDLRDEKEGQALEEARNKLSGGQDRNRKTPLIPSENPSLKISKFSSTESISSSKGSSVNS</sequence>
<feature type="region of interest" description="Disordered" evidence="1">
    <location>
        <begin position="90"/>
        <end position="154"/>
    </location>
</feature>
<feature type="compositionally biased region" description="Low complexity" evidence="1">
    <location>
        <begin position="206"/>
        <end position="224"/>
    </location>
</feature>
<comment type="caution">
    <text evidence="2">The sequence shown here is derived from an EMBL/GenBank/DDBJ whole genome shotgun (WGS) entry which is preliminary data.</text>
</comment>
<evidence type="ECO:0000313" key="2">
    <source>
        <dbReference type="EMBL" id="KAK7243674.1"/>
    </source>
</evidence>
<evidence type="ECO:0000313" key="3">
    <source>
        <dbReference type="Proteomes" id="UP001372338"/>
    </source>
</evidence>
<reference evidence="2 3" key="1">
    <citation type="submission" date="2024-01" db="EMBL/GenBank/DDBJ databases">
        <title>The genomes of 5 underutilized Papilionoideae crops provide insights into root nodulation and disease resistanc.</title>
        <authorList>
            <person name="Yuan L."/>
        </authorList>
    </citation>
    <scope>NUCLEOTIDE SEQUENCE [LARGE SCALE GENOMIC DNA]</scope>
    <source>
        <strain evidence="2">ZHUSHIDOU_FW_LH</strain>
        <tissue evidence="2">Leaf</tissue>
    </source>
</reference>
<dbReference type="EMBL" id="JAYWIO010000008">
    <property type="protein sequence ID" value="KAK7243674.1"/>
    <property type="molecule type" value="Genomic_DNA"/>
</dbReference>
<dbReference type="AlphaFoldDB" id="A0AAN9HNT5"/>
<keyword evidence="3" id="KW-1185">Reference proteome</keyword>
<organism evidence="2 3">
    <name type="scientific">Crotalaria pallida</name>
    <name type="common">Smooth rattlebox</name>
    <name type="synonym">Crotalaria striata</name>
    <dbReference type="NCBI Taxonomy" id="3830"/>
    <lineage>
        <taxon>Eukaryota</taxon>
        <taxon>Viridiplantae</taxon>
        <taxon>Streptophyta</taxon>
        <taxon>Embryophyta</taxon>
        <taxon>Tracheophyta</taxon>
        <taxon>Spermatophyta</taxon>
        <taxon>Magnoliopsida</taxon>
        <taxon>eudicotyledons</taxon>
        <taxon>Gunneridae</taxon>
        <taxon>Pentapetalae</taxon>
        <taxon>rosids</taxon>
        <taxon>fabids</taxon>
        <taxon>Fabales</taxon>
        <taxon>Fabaceae</taxon>
        <taxon>Papilionoideae</taxon>
        <taxon>50 kb inversion clade</taxon>
        <taxon>genistoids sensu lato</taxon>
        <taxon>core genistoids</taxon>
        <taxon>Crotalarieae</taxon>
        <taxon>Crotalaria</taxon>
    </lineage>
</organism>
<proteinExistence type="predicted"/>
<feature type="compositionally biased region" description="Basic residues" evidence="1">
    <location>
        <begin position="136"/>
        <end position="152"/>
    </location>
</feature>
<evidence type="ECO:0000256" key="1">
    <source>
        <dbReference type="SAM" id="MobiDB-lite"/>
    </source>
</evidence>
<gene>
    <name evidence="2" type="ORF">RIF29_38483</name>
</gene>
<dbReference type="Proteomes" id="UP001372338">
    <property type="component" value="Unassembled WGS sequence"/>
</dbReference>
<accession>A0AAN9HNT5</accession>
<name>A0AAN9HNT5_CROPI</name>
<protein>
    <submittedName>
        <fullName evidence="2">Uncharacterized protein</fullName>
    </submittedName>
</protein>